<dbReference type="AlphaFoldDB" id="A0ABD1ZNJ8"/>
<feature type="region of interest" description="Disordered" evidence="1">
    <location>
        <begin position="65"/>
        <end position="92"/>
    </location>
</feature>
<accession>A0ABD1ZNJ8</accession>
<proteinExistence type="predicted"/>
<organism evidence="2 3">
    <name type="scientific">Riccia fluitans</name>
    <dbReference type="NCBI Taxonomy" id="41844"/>
    <lineage>
        <taxon>Eukaryota</taxon>
        <taxon>Viridiplantae</taxon>
        <taxon>Streptophyta</taxon>
        <taxon>Embryophyta</taxon>
        <taxon>Marchantiophyta</taxon>
        <taxon>Marchantiopsida</taxon>
        <taxon>Marchantiidae</taxon>
        <taxon>Marchantiales</taxon>
        <taxon>Ricciaceae</taxon>
        <taxon>Riccia</taxon>
    </lineage>
</organism>
<sequence>MQNWMQLMTNEMNAKAMEWMMGGNFTDNSASYIFSIERIIDAKLLGLGSQLSVTQQPGTSCGIPVDLGAPSSQTTSDNVSSIPEAAKGNRKPRLLLDKKRKLEDDGSMNKYMLQSAMFMTGIRSLTKNGLPEPLINERP</sequence>
<keyword evidence="3" id="KW-1185">Reference proteome</keyword>
<evidence type="ECO:0000256" key="1">
    <source>
        <dbReference type="SAM" id="MobiDB-lite"/>
    </source>
</evidence>
<evidence type="ECO:0000313" key="3">
    <source>
        <dbReference type="Proteomes" id="UP001605036"/>
    </source>
</evidence>
<comment type="caution">
    <text evidence="2">The sequence shown here is derived from an EMBL/GenBank/DDBJ whole genome shotgun (WGS) entry which is preliminary data.</text>
</comment>
<name>A0ABD1ZNJ8_9MARC</name>
<feature type="compositionally biased region" description="Polar residues" evidence="1">
    <location>
        <begin position="70"/>
        <end position="81"/>
    </location>
</feature>
<dbReference type="EMBL" id="JBHFFA010000001">
    <property type="protein sequence ID" value="KAL2652857.1"/>
    <property type="molecule type" value="Genomic_DNA"/>
</dbReference>
<evidence type="ECO:0000313" key="2">
    <source>
        <dbReference type="EMBL" id="KAL2652857.1"/>
    </source>
</evidence>
<dbReference type="Proteomes" id="UP001605036">
    <property type="component" value="Unassembled WGS sequence"/>
</dbReference>
<reference evidence="2 3" key="1">
    <citation type="submission" date="2024-09" db="EMBL/GenBank/DDBJ databases">
        <title>Chromosome-scale assembly of Riccia fluitans.</title>
        <authorList>
            <person name="Paukszto L."/>
            <person name="Sawicki J."/>
            <person name="Karawczyk K."/>
            <person name="Piernik-Szablinska J."/>
            <person name="Szczecinska M."/>
            <person name="Mazdziarz M."/>
        </authorList>
    </citation>
    <scope>NUCLEOTIDE SEQUENCE [LARGE SCALE GENOMIC DNA]</scope>
    <source>
        <strain evidence="2">Rf_01</strain>
        <tissue evidence="2">Aerial parts of the thallus</tissue>
    </source>
</reference>
<protein>
    <submittedName>
        <fullName evidence="2">Uncharacterized protein</fullName>
    </submittedName>
</protein>
<gene>
    <name evidence="2" type="ORF">R1flu_020985</name>
</gene>